<protein>
    <submittedName>
        <fullName evidence="1">Uncharacterized protein</fullName>
    </submittedName>
</protein>
<keyword evidence="2" id="KW-1185">Reference proteome</keyword>
<dbReference type="HOGENOM" id="CLU_636331_0_0_1"/>
<reference evidence="1 2" key="1">
    <citation type="journal article" date="2011" name="PLoS Pathog.">
        <title>Endophytic Life Strategies Decoded by Genome and Transcriptome Analyses of the Mutualistic Root Symbiont Piriformospora indica.</title>
        <authorList>
            <person name="Zuccaro A."/>
            <person name="Lahrmann U."/>
            <person name="Guldener U."/>
            <person name="Langen G."/>
            <person name="Pfiffi S."/>
            <person name="Biedenkopf D."/>
            <person name="Wong P."/>
            <person name="Samans B."/>
            <person name="Grimm C."/>
            <person name="Basiewicz M."/>
            <person name="Murat C."/>
            <person name="Martin F."/>
            <person name="Kogel K.H."/>
        </authorList>
    </citation>
    <scope>NUCLEOTIDE SEQUENCE [LARGE SCALE GENOMIC DNA]</scope>
    <source>
        <strain evidence="1 2">DSM 11827</strain>
    </source>
</reference>
<name>G4TFM2_SERID</name>
<organism evidence="1 2">
    <name type="scientific">Serendipita indica (strain DSM 11827)</name>
    <name type="common">Root endophyte fungus</name>
    <name type="synonym">Piriformospora indica</name>
    <dbReference type="NCBI Taxonomy" id="1109443"/>
    <lineage>
        <taxon>Eukaryota</taxon>
        <taxon>Fungi</taxon>
        <taxon>Dikarya</taxon>
        <taxon>Basidiomycota</taxon>
        <taxon>Agaricomycotina</taxon>
        <taxon>Agaricomycetes</taxon>
        <taxon>Sebacinales</taxon>
        <taxon>Serendipitaceae</taxon>
        <taxon>Serendipita</taxon>
    </lineage>
</organism>
<proteinExistence type="predicted"/>
<gene>
    <name evidence="1" type="ORF">PIIN_04037</name>
</gene>
<dbReference type="Proteomes" id="UP000007148">
    <property type="component" value="Unassembled WGS sequence"/>
</dbReference>
<comment type="caution">
    <text evidence="1">The sequence shown here is derived from an EMBL/GenBank/DDBJ whole genome shotgun (WGS) entry which is preliminary data.</text>
</comment>
<sequence length="461" mass="53242">MESAISRTPVELWRDIFRQYLGPPIPDVDQAQNLQEFRDIILSSKPELLQRYRQHENLRNTLRRVCRAWKLLADQMEGSRIVVNYGDGHLWPPNSDLSKADRVHYRITNGSPYDPVFNYRKKLGIIPRHYNSIPVGVGFGIALPKTAIFESRHFIVPDGGEDTPDHIATVRAIRISYTSFRNLLHNNSLRALSHSAFRRLLAVSLDVEFPFCDSSSLFNFTLQELKCLILQLSFNVNYQFGTHDTHHNILSTWNFPKLTMLKISGSFPMGSQNDVNEFFGHHGENLEELDYSARCREVYVRHVVHDWRILRRLKAYHQYSLIPLAHNLPFLGAWTASHRQRLRIVLSIGWMGEVDDDTFPPSLDLNSHKEAISMLIFVLPHRWAYYADLLQPSNLSLRYLWSSLEKAQKLFAVVEEVGARVEDVSGECHDSESAAPFRKLLANYRWPFTALRRGAQASSNF</sequence>
<dbReference type="InParanoid" id="G4TFM2"/>
<evidence type="ECO:0000313" key="1">
    <source>
        <dbReference type="EMBL" id="CCA70097.1"/>
    </source>
</evidence>
<evidence type="ECO:0000313" key="2">
    <source>
        <dbReference type="Proteomes" id="UP000007148"/>
    </source>
</evidence>
<dbReference type="AlphaFoldDB" id="G4TFM2"/>
<dbReference type="EMBL" id="CAFZ01000072">
    <property type="protein sequence ID" value="CCA70097.1"/>
    <property type="molecule type" value="Genomic_DNA"/>
</dbReference>
<accession>G4TFM2</accession>